<dbReference type="GeneID" id="89229711"/>
<accession>A0AA96ZTW6</accession>
<evidence type="ECO:0000313" key="2">
    <source>
        <dbReference type="Proteomes" id="UP001303587"/>
    </source>
</evidence>
<dbReference type="RefSeq" id="WP_338103105.1">
    <property type="nucleotide sequence ID" value="NZ_CP131060.1"/>
</dbReference>
<dbReference type="EMBL" id="CP131060">
    <property type="protein sequence ID" value="WNY25055.1"/>
    <property type="molecule type" value="Genomic_DNA"/>
</dbReference>
<gene>
    <name evidence="1" type="ORF">MsAc7_05940</name>
</gene>
<sequence>MNEDVRQMIQSFISEGDEIVAQRTKRRQDGTYYISGGSYRIWLEKTSRFLHVYFPDDKITKEFIELRNGPKYQDKTTYEKLKGKLLALMDFPSPVQKNNFEITKTLQNFDKFATQMSGYRKQKYEFNDEYDTQNAIHAILKLFYKDIRAEDYVPECAGGKSRVDFYIPEIETLLEVKFIRPNLRDYDVGGQLLTDIGRYEKHNGCRNLILFIFDPSRLLKNPHGLAKDLEEKSKDGMNLKVIISPIE</sequence>
<keyword evidence="2" id="KW-1185">Reference proteome</keyword>
<reference evidence="1 2" key="1">
    <citation type="submission" date="2023-07" db="EMBL/GenBank/DDBJ databases">
        <title>Closed genoem sequence of Methanosarcinaceae archaeon Ac7.</title>
        <authorList>
            <person name="Poehlein A."/>
            <person name="Protasov E."/>
            <person name="Platt K."/>
            <person name="Reeh H."/>
            <person name="Daniel R."/>
            <person name="Brune A."/>
        </authorList>
    </citation>
    <scope>NUCLEOTIDE SEQUENCE [LARGE SCALE GENOMIC DNA]</scope>
    <source>
        <strain evidence="1 2">Ac7</strain>
    </source>
</reference>
<dbReference type="AlphaFoldDB" id="A0AA96ZTW6"/>
<organism evidence="1 2">
    <name type="scientific">Methanolapillus millepedarum</name>
    <dbReference type="NCBI Taxonomy" id="3028296"/>
    <lineage>
        <taxon>Archaea</taxon>
        <taxon>Methanobacteriati</taxon>
        <taxon>Methanobacteriota</taxon>
        <taxon>Stenosarchaea group</taxon>
        <taxon>Methanomicrobia</taxon>
        <taxon>Methanosarcinales</taxon>
        <taxon>Methanosarcinaceae</taxon>
        <taxon>Methanolapillus</taxon>
    </lineage>
</organism>
<protein>
    <submittedName>
        <fullName evidence="1">Uncharacterized protein</fullName>
    </submittedName>
</protein>
<proteinExistence type="predicted"/>
<name>A0AA96ZTW6_9EURY</name>
<dbReference type="Proteomes" id="UP001303587">
    <property type="component" value="Chromosome"/>
</dbReference>
<evidence type="ECO:0000313" key="1">
    <source>
        <dbReference type="EMBL" id="WNY25055.1"/>
    </source>
</evidence>
<dbReference type="Pfam" id="PF18742">
    <property type="entry name" value="DpnII-MboI"/>
    <property type="match status" value="1"/>
</dbReference>